<gene>
    <name evidence="2" type="ORF">SLNSH_23475</name>
</gene>
<reference evidence="3" key="1">
    <citation type="submission" date="2018-03" db="EMBL/GenBank/DDBJ databases">
        <authorList>
            <person name="Sun L."/>
            <person name="Liu H."/>
            <person name="Chen W."/>
            <person name="Huang K."/>
            <person name="Liu W."/>
            <person name="Gao X."/>
        </authorList>
    </citation>
    <scope>NUCLEOTIDE SEQUENCE [LARGE SCALE GENOMIC DNA]</scope>
    <source>
        <strain evidence="3">SH9</strain>
    </source>
</reference>
<dbReference type="GO" id="GO:0016491">
    <property type="term" value="F:oxidoreductase activity"/>
    <property type="evidence" value="ECO:0007669"/>
    <property type="project" value="TreeGrafter"/>
</dbReference>
<dbReference type="RefSeq" id="WP_158266876.1">
    <property type="nucleotide sequence ID" value="NZ_PVZS01000049.1"/>
</dbReference>
<dbReference type="AlphaFoldDB" id="A0A2T1HLN0"/>
<dbReference type="SUPFAM" id="SSF49503">
    <property type="entry name" value="Cupredoxins"/>
    <property type="match status" value="1"/>
</dbReference>
<feature type="domain" description="Plastocyanin-like" evidence="1">
    <location>
        <begin position="69"/>
        <end position="155"/>
    </location>
</feature>
<protein>
    <submittedName>
        <fullName evidence="2">Copper oxidase</fullName>
    </submittedName>
</protein>
<organism evidence="2 3">
    <name type="scientific">Alsobacter soli</name>
    <dbReference type="NCBI Taxonomy" id="2109933"/>
    <lineage>
        <taxon>Bacteria</taxon>
        <taxon>Pseudomonadati</taxon>
        <taxon>Pseudomonadota</taxon>
        <taxon>Alphaproteobacteria</taxon>
        <taxon>Hyphomicrobiales</taxon>
        <taxon>Alsobacteraceae</taxon>
        <taxon>Alsobacter</taxon>
    </lineage>
</organism>
<dbReference type="CDD" id="cd13865">
    <property type="entry name" value="CuRO_1_LCC_like_3"/>
    <property type="match status" value="1"/>
</dbReference>
<dbReference type="Pfam" id="PF07732">
    <property type="entry name" value="Cu-oxidase_3"/>
    <property type="match status" value="1"/>
</dbReference>
<dbReference type="EMBL" id="PVZS01000049">
    <property type="protein sequence ID" value="PSC02560.1"/>
    <property type="molecule type" value="Genomic_DNA"/>
</dbReference>
<sequence>MTIHRRDFLRAAATGTLALGAPAALVRAAGAQGAPEGAPKLLRALTRTIEVNRKPATVCGLQQADGSAGLTFAEGDTFAVELRNELAEPTTIHWHGLTPPWAADGVAGAPEPLLEPGASRRYAFPVGAAGTHWMHAHTLQEQNLLAAPLIVRDKDHASRDEQEVVILLHDFSFTPAAELLARLKAGGA</sequence>
<evidence type="ECO:0000313" key="3">
    <source>
        <dbReference type="Proteomes" id="UP000239772"/>
    </source>
</evidence>
<dbReference type="PROSITE" id="PS51318">
    <property type="entry name" value="TAT"/>
    <property type="match status" value="1"/>
</dbReference>
<evidence type="ECO:0000259" key="1">
    <source>
        <dbReference type="Pfam" id="PF07732"/>
    </source>
</evidence>
<dbReference type="Proteomes" id="UP000239772">
    <property type="component" value="Unassembled WGS sequence"/>
</dbReference>
<dbReference type="InterPro" id="IPR008972">
    <property type="entry name" value="Cupredoxin"/>
</dbReference>
<name>A0A2T1HLN0_9HYPH</name>
<proteinExistence type="predicted"/>
<dbReference type="GO" id="GO:0005507">
    <property type="term" value="F:copper ion binding"/>
    <property type="evidence" value="ECO:0007669"/>
    <property type="project" value="InterPro"/>
</dbReference>
<dbReference type="InterPro" id="IPR045087">
    <property type="entry name" value="Cu-oxidase_fam"/>
</dbReference>
<comment type="caution">
    <text evidence="2">The sequence shown here is derived from an EMBL/GenBank/DDBJ whole genome shotgun (WGS) entry which is preliminary data.</text>
</comment>
<feature type="non-terminal residue" evidence="2">
    <location>
        <position position="188"/>
    </location>
</feature>
<keyword evidence="3" id="KW-1185">Reference proteome</keyword>
<dbReference type="InterPro" id="IPR011707">
    <property type="entry name" value="Cu-oxidase-like_N"/>
</dbReference>
<dbReference type="PANTHER" id="PTHR11709">
    <property type="entry name" value="MULTI-COPPER OXIDASE"/>
    <property type="match status" value="1"/>
</dbReference>
<dbReference type="OrthoDB" id="9757546at2"/>
<dbReference type="InterPro" id="IPR006311">
    <property type="entry name" value="TAT_signal"/>
</dbReference>
<evidence type="ECO:0000313" key="2">
    <source>
        <dbReference type="EMBL" id="PSC02560.1"/>
    </source>
</evidence>
<dbReference type="Gene3D" id="2.60.40.420">
    <property type="entry name" value="Cupredoxins - blue copper proteins"/>
    <property type="match status" value="1"/>
</dbReference>
<accession>A0A2T1HLN0</accession>